<organism evidence="2 3">
    <name type="scientific">Planomonospora sphaerica</name>
    <dbReference type="NCBI Taxonomy" id="161355"/>
    <lineage>
        <taxon>Bacteria</taxon>
        <taxon>Bacillati</taxon>
        <taxon>Actinomycetota</taxon>
        <taxon>Actinomycetes</taxon>
        <taxon>Streptosporangiales</taxon>
        <taxon>Streptosporangiaceae</taxon>
        <taxon>Planomonospora</taxon>
    </lineage>
</organism>
<feature type="region of interest" description="Disordered" evidence="1">
    <location>
        <begin position="18"/>
        <end position="39"/>
    </location>
</feature>
<reference evidence="2 3" key="1">
    <citation type="journal article" date="2016" name="Genome Announc.">
        <title>Draft Genome Sequence of Planomonospora sphaerica JCM9374, a Rare Actinomycete.</title>
        <authorList>
            <person name="Dohra H."/>
            <person name="Suzuki T."/>
            <person name="Inoue Y."/>
            <person name="Kodani S."/>
        </authorList>
    </citation>
    <scope>NUCLEOTIDE SEQUENCE [LARGE SCALE GENOMIC DNA]</scope>
    <source>
        <strain evidence="2 3">JCM 9374</strain>
    </source>
</reference>
<accession>A0A171CQV9</accession>
<comment type="caution">
    <text evidence="2">The sequence shown here is derived from an EMBL/GenBank/DDBJ whole genome shotgun (WGS) entry which is preliminary data.</text>
</comment>
<evidence type="ECO:0000256" key="1">
    <source>
        <dbReference type="SAM" id="MobiDB-lite"/>
    </source>
</evidence>
<sequence length="39" mass="4475">MRRPLPEGLREVLRRVSRRLRPAREDTGAGGEVFQRSVA</sequence>
<proteinExistence type="predicted"/>
<dbReference type="AlphaFoldDB" id="A0A171CQV9"/>
<gene>
    <name evidence="2" type="ORF">PS9374_02735</name>
</gene>
<dbReference type="EMBL" id="BDCX01000006">
    <property type="protein sequence ID" value="GAT67082.1"/>
    <property type="molecule type" value="Genomic_DNA"/>
</dbReference>
<reference evidence="3" key="2">
    <citation type="submission" date="2016-04" db="EMBL/GenBank/DDBJ databases">
        <title>Planomonospora sphaerica JCM9374 whole genome shotgun sequence.</title>
        <authorList>
            <person name="Suzuki T."/>
            <person name="Dohra H."/>
            <person name="Kodani S."/>
        </authorList>
    </citation>
    <scope>NUCLEOTIDE SEQUENCE [LARGE SCALE GENOMIC DNA]</scope>
    <source>
        <strain evidence="3">JCM 9374</strain>
    </source>
</reference>
<keyword evidence="3" id="KW-1185">Reference proteome</keyword>
<evidence type="ECO:0000313" key="2">
    <source>
        <dbReference type="EMBL" id="GAT67082.1"/>
    </source>
</evidence>
<name>A0A171CQV9_9ACTN</name>
<protein>
    <submittedName>
        <fullName evidence="2">Uncharacterized protein</fullName>
    </submittedName>
</protein>
<evidence type="ECO:0000313" key="3">
    <source>
        <dbReference type="Proteomes" id="UP000077701"/>
    </source>
</evidence>
<dbReference type="Proteomes" id="UP000077701">
    <property type="component" value="Unassembled WGS sequence"/>
</dbReference>